<dbReference type="RefSeq" id="YP_009796654.1">
    <property type="nucleotide sequence ID" value="NC_047902.1"/>
</dbReference>
<dbReference type="GeneID" id="54987044"/>
<evidence type="ECO:0000313" key="2">
    <source>
        <dbReference type="Proteomes" id="UP000240704"/>
    </source>
</evidence>
<dbReference type="KEGG" id="vg:54987044"/>
<evidence type="ECO:0000313" key="1">
    <source>
        <dbReference type="EMBL" id="AUM59705.1"/>
    </source>
</evidence>
<keyword evidence="2" id="KW-1185">Reference proteome</keyword>
<dbReference type="EMBL" id="MG596799">
    <property type="protein sequence ID" value="AUM59705.1"/>
    <property type="molecule type" value="Genomic_DNA"/>
</dbReference>
<proteinExistence type="predicted"/>
<protein>
    <submittedName>
        <fullName evidence="1">Uncharacterized protein</fullName>
    </submittedName>
</protein>
<name>A0A2I6PI16_9CAUD</name>
<accession>A0A2I6PI16</accession>
<organism evidence="1 2">
    <name type="scientific">Pseudomonas phage PMBT3</name>
    <dbReference type="NCBI Taxonomy" id="2059856"/>
    <lineage>
        <taxon>Viruses</taxon>
        <taxon>Duplodnaviria</taxon>
        <taxon>Heunggongvirae</taxon>
        <taxon>Uroviricota</taxon>
        <taxon>Caudoviricetes</taxon>
        <taxon>Maxrubnervirus</taxon>
        <taxon>Maxrubnervirus PMBT3</taxon>
    </lineage>
</organism>
<sequence>MIMHLQDLNLSKDEKERVEALHQTYGFIVYNAGFSCTMEEGRKVEMCYWRCLRGVRESALFPNHEAAWRDALRVHEEAVDAVKANPGVHRVARMPLAESVELNRLKSRAIAAGYAFSNSGRGEIYFTFDGCKVVGFKSHADCIRDAIRHWARRDPDSFVNMMNAAGQGEEPSSIHDDKPLPTFTVGARNFPPPLSSAELAELQGFPGYDEMPEEHKQLTAQAQQMIKLMQLKGVTFDLSKLITPVYKSRGKSFEEVEEYQRNAKRAYGVPQGSLEEGQLRTLECVGYKFEFTSTWGWKCEQVPYVTGALVNCIKEAWQHAIAESNDEEGMLATAKAYMEGTNEWQGIGQPPPGTILWVTPHNLLWGFDVVDVYLCEVMMYDGEHVWLKLLSDLGHDIGKYTTTRIDKVDVKVWKGNQDA</sequence>
<dbReference type="Proteomes" id="UP000240704">
    <property type="component" value="Segment"/>
</dbReference>
<reference evidence="2" key="1">
    <citation type="submission" date="2017-11" db="EMBL/GenBank/DDBJ databases">
        <title>Genome sequence and characterization of the novel virulent phage PMBT3 infecting Pseudomonas sp.</title>
        <authorList>
            <person name="Koberg S."/>
            <person name="Brinks E."/>
            <person name="Heller K.J."/>
            <person name="Neve H."/>
            <person name="Franz C.M.A.P."/>
        </authorList>
    </citation>
    <scope>NUCLEOTIDE SEQUENCE [LARGE SCALE GENOMIC DNA]</scope>
</reference>